<dbReference type="Proteomes" id="UP000595064">
    <property type="component" value="Chromosome"/>
</dbReference>
<dbReference type="RefSeq" id="WP_151020308.1">
    <property type="nucleotide sequence ID" value="NZ_CP065748.1"/>
</dbReference>
<organism evidence="1 2">
    <name type="scientific">Delftia lacustris</name>
    <dbReference type="NCBI Taxonomy" id="558537"/>
    <lineage>
        <taxon>Bacteria</taxon>
        <taxon>Pseudomonadati</taxon>
        <taxon>Pseudomonadota</taxon>
        <taxon>Betaproteobacteria</taxon>
        <taxon>Burkholderiales</taxon>
        <taxon>Comamonadaceae</taxon>
        <taxon>Delftia</taxon>
    </lineage>
</organism>
<evidence type="ECO:0000313" key="2">
    <source>
        <dbReference type="Proteomes" id="UP000595064"/>
    </source>
</evidence>
<evidence type="ECO:0000313" key="1">
    <source>
        <dbReference type="EMBL" id="QPS84158.1"/>
    </source>
</evidence>
<dbReference type="EMBL" id="CP065748">
    <property type="protein sequence ID" value="QPS84158.1"/>
    <property type="molecule type" value="Genomic_DNA"/>
</dbReference>
<accession>A0A7T3DHR1</accession>
<keyword evidence="2" id="KW-1185">Reference proteome</keyword>
<reference evidence="1 2" key="1">
    <citation type="submission" date="2020-12" db="EMBL/GenBank/DDBJ databases">
        <title>FDA dAtabase for Regulatory Grade micrObial Sequences (FDA-ARGOS): Supporting development and validation of Infectious Disease Dx tests.</title>
        <authorList>
            <person name="Sproer C."/>
            <person name="Gronow S."/>
            <person name="Severitt S."/>
            <person name="Schroder I."/>
            <person name="Tallon L."/>
            <person name="Sadzewicz L."/>
            <person name="Zhao X."/>
            <person name="Boylan J."/>
            <person name="Ott S."/>
            <person name="Bowen H."/>
            <person name="Vavikolanu K."/>
            <person name="Mehta A."/>
            <person name="Aluvathingal J."/>
            <person name="Nadendla S."/>
            <person name="Lowell S."/>
            <person name="Myers T."/>
            <person name="Yan Y."/>
            <person name="Sichtig H."/>
        </authorList>
    </citation>
    <scope>NUCLEOTIDE SEQUENCE [LARGE SCALE GENOMIC DNA]</scope>
    <source>
        <strain evidence="1 2">FDAARGOS_890</strain>
    </source>
</reference>
<name>A0A7T3DHR1_9BURK</name>
<gene>
    <name evidence="1" type="ORF">I6G47_14310</name>
</gene>
<sequence>MFEVTPDILATARSELTAGRPSVALRAIARRFQLERTDVAWVAADIFQNIATPEVQALWHWDMAGYGKGHTDEEIDSLLGHLVVK</sequence>
<dbReference type="AlphaFoldDB" id="A0A7T3DHR1"/>
<dbReference type="KEGG" id="dla:I6G47_14310"/>
<proteinExistence type="predicted"/>
<protein>
    <submittedName>
        <fullName evidence="1">Uncharacterized protein</fullName>
    </submittedName>
</protein>